<name>A0A418M2R1_9BACT</name>
<proteinExistence type="predicted"/>
<sequence>MNTLHQRPEPLNRYALAFFCFWGLALLVTVGFRAENPAYREQLERWHQKRIESLKSESGWLNLAGLFWLQPGANPAGSDPNNLLMFPAGKAPDQLGTFRLRGDTVTFTAAPGVVVQDEDRQPVLGEKPLFVPDQKPGPVLSHGPLRWFVIKRGNRYAIRLRDLESPFLSDFKGIDRYPVDEHNQIKARLERPETPRTIPILDVTGQVSQQPLVGTLVFRMAGKTHRLDAVSEGPDKLFILFGDQTNRHETYGSGRFLYADIPGPDGLTTLDFNQSINPPCAFTPYATCPLPPKQNQLALAVRAGEKRYGDH</sequence>
<organism evidence="1 2">
    <name type="scientific">Fibrisoma montanum</name>
    <dbReference type="NCBI Taxonomy" id="2305895"/>
    <lineage>
        <taxon>Bacteria</taxon>
        <taxon>Pseudomonadati</taxon>
        <taxon>Bacteroidota</taxon>
        <taxon>Cytophagia</taxon>
        <taxon>Cytophagales</taxon>
        <taxon>Spirosomataceae</taxon>
        <taxon>Fibrisoma</taxon>
    </lineage>
</organism>
<dbReference type="InterPro" id="IPR012467">
    <property type="entry name" value="DUF1684"/>
</dbReference>
<evidence type="ECO:0000313" key="1">
    <source>
        <dbReference type="EMBL" id="RIV20031.1"/>
    </source>
</evidence>
<dbReference type="EMBL" id="QXED01000007">
    <property type="protein sequence ID" value="RIV20031.1"/>
    <property type="molecule type" value="Genomic_DNA"/>
</dbReference>
<dbReference type="OrthoDB" id="5493262at2"/>
<gene>
    <name evidence="1" type="ORF">DYU11_24280</name>
</gene>
<comment type="caution">
    <text evidence="1">The sequence shown here is derived from an EMBL/GenBank/DDBJ whole genome shotgun (WGS) entry which is preliminary data.</text>
</comment>
<keyword evidence="2" id="KW-1185">Reference proteome</keyword>
<dbReference type="Proteomes" id="UP000283523">
    <property type="component" value="Unassembled WGS sequence"/>
</dbReference>
<dbReference type="PANTHER" id="PTHR41913">
    <property type="entry name" value="DUF1684 DOMAIN-CONTAINING PROTEIN"/>
    <property type="match status" value="1"/>
</dbReference>
<dbReference type="AlphaFoldDB" id="A0A418M2R1"/>
<accession>A0A418M2R1</accession>
<reference evidence="1 2" key="1">
    <citation type="submission" date="2018-08" db="EMBL/GenBank/DDBJ databases">
        <title>Fibrisoma montanum sp. nov., isolated from Danxia mountain soil.</title>
        <authorList>
            <person name="Huang Y."/>
        </authorList>
    </citation>
    <scope>NUCLEOTIDE SEQUENCE [LARGE SCALE GENOMIC DNA]</scope>
    <source>
        <strain evidence="1 2">HYT19</strain>
    </source>
</reference>
<dbReference type="Pfam" id="PF07920">
    <property type="entry name" value="DUF1684"/>
    <property type="match status" value="1"/>
</dbReference>
<dbReference type="RefSeq" id="WP_119670316.1">
    <property type="nucleotide sequence ID" value="NZ_QXED01000007.1"/>
</dbReference>
<dbReference type="PANTHER" id="PTHR41913:SF1">
    <property type="entry name" value="DUF1684 DOMAIN-CONTAINING PROTEIN"/>
    <property type="match status" value="1"/>
</dbReference>
<protein>
    <submittedName>
        <fullName evidence="1">DUF1684 domain-containing protein</fullName>
    </submittedName>
</protein>
<evidence type="ECO:0000313" key="2">
    <source>
        <dbReference type="Proteomes" id="UP000283523"/>
    </source>
</evidence>